<accession>A0A9D1PBL9</accession>
<organism evidence="2 3">
    <name type="scientific">Candidatus Blautia stercorigallinarum</name>
    <dbReference type="NCBI Taxonomy" id="2838501"/>
    <lineage>
        <taxon>Bacteria</taxon>
        <taxon>Bacillati</taxon>
        <taxon>Bacillota</taxon>
        <taxon>Clostridia</taxon>
        <taxon>Lachnospirales</taxon>
        <taxon>Lachnospiraceae</taxon>
        <taxon>Blautia</taxon>
    </lineage>
</organism>
<proteinExistence type="predicted"/>
<evidence type="ECO:0000313" key="2">
    <source>
        <dbReference type="EMBL" id="HIV37731.1"/>
    </source>
</evidence>
<feature type="domain" description="Putative Se/S carrier protein-like" evidence="1">
    <location>
        <begin position="8"/>
        <end position="75"/>
    </location>
</feature>
<dbReference type="Pfam" id="PF11823">
    <property type="entry name" value="Se_S_carrier"/>
    <property type="match status" value="1"/>
</dbReference>
<name>A0A9D1PBL9_9FIRM</name>
<comment type="caution">
    <text evidence="2">The sequence shown here is derived from an EMBL/GenBank/DDBJ whole genome shotgun (WGS) entry which is preliminary data.</text>
</comment>
<reference evidence="2" key="1">
    <citation type="journal article" date="2021" name="PeerJ">
        <title>Extensive microbial diversity within the chicken gut microbiome revealed by metagenomics and culture.</title>
        <authorList>
            <person name="Gilroy R."/>
            <person name="Ravi A."/>
            <person name="Getino M."/>
            <person name="Pursley I."/>
            <person name="Horton D.L."/>
            <person name="Alikhan N.F."/>
            <person name="Baker D."/>
            <person name="Gharbi K."/>
            <person name="Hall N."/>
            <person name="Watson M."/>
            <person name="Adriaenssens E.M."/>
            <person name="Foster-Nyarko E."/>
            <person name="Jarju S."/>
            <person name="Secka A."/>
            <person name="Antonio M."/>
            <person name="Oren A."/>
            <person name="Chaudhuri R.R."/>
            <person name="La Ragione R."/>
            <person name="Hildebrand F."/>
            <person name="Pallen M.J."/>
        </authorList>
    </citation>
    <scope>NUCLEOTIDE SEQUENCE</scope>
    <source>
        <strain evidence="2">CHK195-9823</strain>
    </source>
</reference>
<evidence type="ECO:0000259" key="1">
    <source>
        <dbReference type="Pfam" id="PF11823"/>
    </source>
</evidence>
<dbReference type="InterPro" id="IPR021778">
    <property type="entry name" value="Se/S_carrier-like"/>
</dbReference>
<dbReference type="Proteomes" id="UP000886814">
    <property type="component" value="Unassembled WGS sequence"/>
</dbReference>
<reference evidence="2" key="2">
    <citation type="submission" date="2021-04" db="EMBL/GenBank/DDBJ databases">
        <authorList>
            <person name="Gilroy R."/>
        </authorList>
    </citation>
    <scope>NUCLEOTIDE SEQUENCE</scope>
    <source>
        <strain evidence="2">CHK195-9823</strain>
    </source>
</reference>
<evidence type="ECO:0000313" key="3">
    <source>
        <dbReference type="Proteomes" id="UP000886814"/>
    </source>
</evidence>
<dbReference type="EMBL" id="DXIQ01000010">
    <property type="protein sequence ID" value="HIV37731.1"/>
    <property type="molecule type" value="Genomic_DNA"/>
</dbReference>
<gene>
    <name evidence="2" type="ORF">H9747_01820</name>
</gene>
<sequence>MREKKEKLVVSFLTTTQAMAAEKYCQKNRIPGRIIPLPSEISAECGIAWCTEPEEEERIRQVINDGGIQAEGIHRVYLYQ</sequence>
<dbReference type="AlphaFoldDB" id="A0A9D1PBL9"/>
<protein>
    <submittedName>
        <fullName evidence="2">DUF3343 domain-containing protein</fullName>
    </submittedName>
</protein>